<dbReference type="InterPro" id="IPR049303">
    <property type="entry name" value="Glyco_hydro_109_C"/>
</dbReference>
<evidence type="ECO:0000259" key="6">
    <source>
        <dbReference type="Pfam" id="PF01408"/>
    </source>
</evidence>
<comment type="cofactor">
    <cofactor evidence="1">
        <name>NAD(+)</name>
        <dbReference type="ChEBI" id="CHEBI:57540"/>
    </cofactor>
</comment>
<name>A0A1G6T5L6_NIADE</name>
<dbReference type="InterPro" id="IPR000683">
    <property type="entry name" value="Gfo/Idh/MocA-like_OxRdtase_N"/>
</dbReference>
<dbReference type="Pfam" id="PF21252">
    <property type="entry name" value="Glyco_hydro_109_C"/>
    <property type="match status" value="1"/>
</dbReference>
<feature type="domain" description="Glycosyl hydrolase 109 C-terminal" evidence="7">
    <location>
        <begin position="192"/>
        <end position="374"/>
    </location>
</feature>
<evidence type="ECO:0000256" key="4">
    <source>
        <dbReference type="ARBA" id="ARBA00023027"/>
    </source>
</evidence>
<keyword evidence="3" id="KW-0378">Hydrolase</keyword>
<feature type="domain" description="Gfo/Idh/MocA-like oxidoreductase N-terminal" evidence="6">
    <location>
        <begin position="54"/>
        <end position="180"/>
    </location>
</feature>
<dbReference type="GO" id="GO:0000166">
    <property type="term" value="F:nucleotide binding"/>
    <property type="evidence" value="ECO:0007669"/>
    <property type="project" value="InterPro"/>
</dbReference>
<comment type="similarity">
    <text evidence="2">Belongs to the Gfo/Idh/MocA family. Glycosyl hydrolase 109 subfamily.</text>
</comment>
<dbReference type="Proteomes" id="UP000198757">
    <property type="component" value="Unassembled WGS sequence"/>
</dbReference>
<keyword evidence="9" id="KW-1185">Reference proteome</keyword>
<sequence length="471" mass="52708">MIMQTRSTPSSQGGHKYKIRMKRKDFVKSTGLAMASVAVLPSEIVFKPTAATKLKVAIVGVGARGIWHLDLLLKRDDVEVVGVCDIDPRCIEAAKEKVSKAGKKQPVYYSNGVDDWKNMYAKKGIEAVVIATPWELHKPMVIGALEAGIKYVGTEVILGISLQDHWDVVRAAERYNGHVMMLENVCYRRDVLAVLNMVRQNVFGELIHLQGGYQHDLRGVKFNDGKSPYGKGAEFGHTDGYSESRWRTDHSVWRNGDLYPTHGIGPVAQYININRGNRFVSLNAFSTKSRGLHEYIVETGGATHKNAKVNFKLGDIVTTQISCVNGETVILQHDTNLPRPYSLGFRVQGTKGLWMDVNSGIYVEGVSKPHTWDKAQEWLDKYDHPLWKKYGKDAEGAGHGGMDFFVIHSFIESAKRKEPTQMDVYDAATWSAITPLSEQSIALGHQTVEFPDFTGGDWMYRKPVFALNDDY</sequence>
<dbReference type="STRING" id="1285928.SAMN04487894_107102"/>
<proteinExistence type="inferred from homology"/>
<dbReference type="EMBL" id="FMZO01000007">
    <property type="protein sequence ID" value="SDD24291.1"/>
    <property type="molecule type" value="Genomic_DNA"/>
</dbReference>
<dbReference type="SUPFAM" id="SSF55347">
    <property type="entry name" value="Glyceraldehyde-3-phosphate dehydrogenase-like, C-terminal domain"/>
    <property type="match status" value="1"/>
</dbReference>
<dbReference type="PANTHER" id="PTHR43818">
    <property type="entry name" value="BCDNA.GH03377"/>
    <property type="match status" value="1"/>
</dbReference>
<dbReference type="SUPFAM" id="SSF51735">
    <property type="entry name" value="NAD(P)-binding Rossmann-fold domains"/>
    <property type="match status" value="1"/>
</dbReference>
<dbReference type="PANTHER" id="PTHR43818:SF1">
    <property type="entry name" value="GLYCOSYL HYDROLASE FAMILY 109 PROTEIN"/>
    <property type="match status" value="1"/>
</dbReference>
<dbReference type="Gene3D" id="3.40.50.720">
    <property type="entry name" value="NAD(P)-binding Rossmann-like Domain"/>
    <property type="match status" value="1"/>
</dbReference>
<protein>
    <submittedName>
        <fullName evidence="8">Predicted dehydrogenase</fullName>
    </submittedName>
</protein>
<evidence type="ECO:0000256" key="3">
    <source>
        <dbReference type="ARBA" id="ARBA00022801"/>
    </source>
</evidence>
<dbReference type="InterPro" id="IPR036291">
    <property type="entry name" value="NAD(P)-bd_dom_sf"/>
</dbReference>
<evidence type="ECO:0000313" key="9">
    <source>
        <dbReference type="Proteomes" id="UP000198757"/>
    </source>
</evidence>
<evidence type="ECO:0000256" key="2">
    <source>
        <dbReference type="ARBA" id="ARBA00009329"/>
    </source>
</evidence>
<dbReference type="InterPro" id="IPR050463">
    <property type="entry name" value="Gfo/Idh/MocA_oxidrdct_glycsds"/>
</dbReference>
<reference evidence="9" key="1">
    <citation type="submission" date="2016-10" db="EMBL/GenBank/DDBJ databases">
        <authorList>
            <person name="Varghese N."/>
            <person name="Submissions S."/>
        </authorList>
    </citation>
    <scope>NUCLEOTIDE SEQUENCE [LARGE SCALE GENOMIC DNA]</scope>
    <source>
        <strain evidence="9">DSM 25811 / CCM 8410 / LMG 26954 / E90</strain>
    </source>
</reference>
<evidence type="ECO:0000313" key="8">
    <source>
        <dbReference type="EMBL" id="SDD24291.1"/>
    </source>
</evidence>
<dbReference type="Gene3D" id="3.30.360.10">
    <property type="entry name" value="Dihydrodipicolinate Reductase, domain 2"/>
    <property type="match status" value="1"/>
</dbReference>
<dbReference type="AlphaFoldDB" id="A0A1G6T5L6"/>
<dbReference type="GO" id="GO:0016798">
    <property type="term" value="F:hydrolase activity, acting on glycosyl bonds"/>
    <property type="evidence" value="ECO:0007669"/>
    <property type="project" value="UniProtKB-KW"/>
</dbReference>
<gene>
    <name evidence="8" type="ORF">SAMN04487894_107102</name>
</gene>
<evidence type="ECO:0000256" key="5">
    <source>
        <dbReference type="ARBA" id="ARBA00023295"/>
    </source>
</evidence>
<evidence type="ECO:0000256" key="1">
    <source>
        <dbReference type="ARBA" id="ARBA00001911"/>
    </source>
</evidence>
<organism evidence="8 9">
    <name type="scientific">Niabella drilacis (strain DSM 25811 / CCM 8410 / CCUG 62505 / LMG 26954 / E90)</name>
    <dbReference type="NCBI Taxonomy" id="1285928"/>
    <lineage>
        <taxon>Bacteria</taxon>
        <taxon>Pseudomonadati</taxon>
        <taxon>Bacteroidota</taxon>
        <taxon>Chitinophagia</taxon>
        <taxon>Chitinophagales</taxon>
        <taxon>Chitinophagaceae</taxon>
        <taxon>Niabella</taxon>
    </lineage>
</organism>
<accession>A0A1G6T5L6</accession>
<dbReference type="Pfam" id="PF01408">
    <property type="entry name" value="GFO_IDH_MocA"/>
    <property type="match status" value="1"/>
</dbReference>
<keyword evidence="4" id="KW-0520">NAD</keyword>
<keyword evidence="5" id="KW-0326">Glycosidase</keyword>
<evidence type="ECO:0000259" key="7">
    <source>
        <dbReference type="Pfam" id="PF21252"/>
    </source>
</evidence>